<dbReference type="Pfam" id="PF07396">
    <property type="entry name" value="Porin_O_P"/>
    <property type="match status" value="1"/>
</dbReference>
<feature type="chain" id="PRO_5046709097" evidence="1">
    <location>
        <begin position="22"/>
        <end position="384"/>
    </location>
</feature>
<gene>
    <name evidence="2" type="ORF">VRU48_05350</name>
</gene>
<accession>A0ABU7I555</accession>
<dbReference type="Gene3D" id="2.40.160.10">
    <property type="entry name" value="Porin"/>
    <property type="match status" value="1"/>
</dbReference>
<dbReference type="EMBL" id="JAZDQT010000001">
    <property type="protein sequence ID" value="MEE1944524.1"/>
    <property type="molecule type" value="Genomic_DNA"/>
</dbReference>
<sequence length="384" mass="43359">MNKLLIISCFSLLTFSFSVQAQQTDVAGIDRDTIKNYSAYKRSISFAGLLQARYVASLSKNVDINGKNFDASSDKKIVNNFSLKRVRLQVKGTVNDHFSANLMVNFAEFNSNPINKVLENAYVKYTLSKYFNVQAGQFRPFFGIEDSMPVDIIRTLDYSNQYYAFGASGWQSFQIGVSVFGDITGEGQLPLRYYAGTYNGNNRNQASDNDNTKNFYGRIEANLLPKLIVGLNAAYGSFGKGDGNAWGADVVTTSKLGDAWQLSLGGEYKNGTNFALYDTFTTTVPKLSDVRMQGFYIFPILRYAYKKPRLRAMELSSRYEYFIQNYKLDHNSRQTIIPNFSLIFADDFYASIQMGVAIDIYKHNIPLTTTYSGNLAYLQLQVRF</sequence>
<dbReference type="SUPFAM" id="SSF56935">
    <property type="entry name" value="Porins"/>
    <property type="match status" value="1"/>
</dbReference>
<organism evidence="2 3">
    <name type="scientific">Pedobacter albus</name>
    <dbReference type="NCBI Taxonomy" id="3113905"/>
    <lineage>
        <taxon>Bacteria</taxon>
        <taxon>Pseudomonadati</taxon>
        <taxon>Bacteroidota</taxon>
        <taxon>Sphingobacteriia</taxon>
        <taxon>Sphingobacteriales</taxon>
        <taxon>Sphingobacteriaceae</taxon>
        <taxon>Pedobacter</taxon>
    </lineage>
</organism>
<name>A0ABU7I555_9SPHI</name>
<keyword evidence="3" id="KW-1185">Reference proteome</keyword>
<dbReference type="Proteomes" id="UP001336835">
    <property type="component" value="Unassembled WGS sequence"/>
</dbReference>
<proteinExistence type="predicted"/>
<feature type="signal peptide" evidence="1">
    <location>
        <begin position="1"/>
        <end position="21"/>
    </location>
</feature>
<dbReference type="RefSeq" id="WP_330106892.1">
    <property type="nucleotide sequence ID" value="NZ_JAZDQT010000001.1"/>
</dbReference>
<keyword evidence="1" id="KW-0732">Signal</keyword>
<protein>
    <submittedName>
        <fullName evidence="2">Porin</fullName>
    </submittedName>
</protein>
<evidence type="ECO:0000313" key="3">
    <source>
        <dbReference type="Proteomes" id="UP001336835"/>
    </source>
</evidence>
<reference evidence="2 3" key="1">
    <citation type="submission" date="2024-01" db="EMBL/GenBank/DDBJ databases">
        <title>Pedobacter sp. nov., isolated from fresh soil.</title>
        <authorList>
            <person name="Le N.T.T."/>
        </authorList>
    </citation>
    <scope>NUCLEOTIDE SEQUENCE [LARGE SCALE GENOMIC DNA]</scope>
    <source>
        <strain evidence="2 3">KR3-3</strain>
    </source>
</reference>
<evidence type="ECO:0000313" key="2">
    <source>
        <dbReference type="EMBL" id="MEE1944524.1"/>
    </source>
</evidence>
<dbReference type="InterPro" id="IPR023614">
    <property type="entry name" value="Porin_dom_sf"/>
</dbReference>
<evidence type="ECO:0000256" key="1">
    <source>
        <dbReference type="SAM" id="SignalP"/>
    </source>
</evidence>
<dbReference type="InterPro" id="IPR010870">
    <property type="entry name" value="Porin_O/P"/>
</dbReference>
<comment type="caution">
    <text evidence="2">The sequence shown here is derived from an EMBL/GenBank/DDBJ whole genome shotgun (WGS) entry which is preliminary data.</text>
</comment>